<dbReference type="Pfam" id="PF13410">
    <property type="entry name" value="GST_C_2"/>
    <property type="match status" value="1"/>
</dbReference>
<dbReference type="InterPro" id="IPR040079">
    <property type="entry name" value="Glutathione_S-Trfase"/>
</dbReference>
<dbReference type="SUPFAM" id="SSF52833">
    <property type="entry name" value="Thioredoxin-like"/>
    <property type="match status" value="1"/>
</dbReference>
<comment type="similarity">
    <text evidence="1 3">Belongs to the GST superfamily. Omega family.</text>
</comment>
<dbReference type="InterPro" id="IPR036282">
    <property type="entry name" value="Glutathione-S-Trfase_C_sf"/>
</dbReference>
<evidence type="ECO:0000256" key="1">
    <source>
        <dbReference type="ARBA" id="ARBA00011067"/>
    </source>
</evidence>
<dbReference type="InterPro" id="IPR005442">
    <property type="entry name" value="GST_omega"/>
</dbReference>
<dbReference type="SUPFAM" id="SSF47616">
    <property type="entry name" value="GST C-terminal domain-like"/>
    <property type="match status" value="1"/>
</dbReference>
<dbReference type="GO" id="GO:0005737">
    <property type="term" value="C:cytoplasm"/>
    <property type="evidence" value="ECO:0007669"/>
    <property type="project" value="InterPro"/>
</dbReference>
<dbReference type="FunFam" id="3.40.30.10:FF:000123">
    <property type="entry name" value="Glutathione transferase o1"/>
    <property type="match status" value="1"/>
</dbReference>
<evidence type="ECO:0000256" key="2">
    <source>
        <dbReference type="ARBA" id="ARBA00023002"/>
    </source>
</evidence>
<keyword evidence="3 6" id="KW-0808">Transferase</keyword>
<comment type="catalytic activity">
    <reaction evidence="3">
        <text>RX + glutathione = an S-substituted glutathione + a halide anion + H(+)</text>
        <dbReference type="Rhea" id="RHEA:16437"/>
        <dbReference type="ChEBI" id="CHEBI:15378"/>
        <dbReference type="ChEBI" id="CHEBI:16042"/>
        <dbReference type="ChEBI" id="CHEBI:17792"/>
        <dbReference type="ChEBI" id="CHEBI:57925"/>
        <dbReference type="ChEBI" id="CHEBI:90779"/>
        <dbReference type="EC" id="2.5.1.18"/>
    </reaction>
</comment>
<feature type="domain" description="GST N-terminal" evidence="4">
    <location>
        <begin position="18"/>
        <end position="96"/>
    </location>
</feature>
<protein>
    <recommendedName>
        <fullName evidence="3">Glutathione S-transferase omega</fullName>
        <shortName evidence="3">GSTO</shortName>
        <ecNumber evidence="3">1.20.4.2</ecNumber>
        <ecNumber evidence="3">1.8.5.1</ecNumber>
        <ecNumber evidence="3">2.5.1.18</ecNumber>
    </recommendedName>
    <alternativeName>
        <fullName evidence="3">Glutathione-dependent dehydroascorbate reductase</fullName>
    </alternativeName>
    <alternativeName>
        <fullName evidence="3">Monomethylarsonic acid reductase</fullName>
    </alternativeName>
</protein>
<dbReference type="Gene3D" id="3.40.30.10">
    <property type="entry name" value="Glutaredoxin"/>
    <property type="match status" value="1"/>
</dbReference>
<proteinExistence type="evidence at transcript level"/>
<keyword evidence="2 3" id="KW-0560">Oxidoreductase</keyword>
<evidence type="ECO:0000256" key="3">
    <source>
        <dbReference type="RuleBase" id="RU368071"/>
    </source>
</evidence>
<dbReference type="GO" id="GO:0004364">
    <property type="term" value="F:glutathione transferase activity"/>
    <property type="evidence" value="ECO:0007669"/>
    <property type="project" value="UniProtKB-UniRule"/>
</dbReference>
<dbReference type="PRINTS" id="PR01625">
    <property type="entry name" value="GSTRNSFRASEO"/>
</dbReference>
<accession>A0A1R7T0A2</accession>
<dbReference type="GO" id="GO:0045174">
    <property type="term" value="F:glutathione dehydrogenase (ascorbate) activity"/>
    <property type="evidence" value="ECO:0007669"/>
    <property type="project" value="UniProtKB-UniRule"/>
</dbReference>
<dbReference type="Gene3D" id="1.20.1050.10">
    <property type="match status" value="1"/>
</dbReference>
<dbReference type="AlphaFoldDB" id="A0A1R7T0A2"/>
<reference evidence="6" key="1">
    <citation type="submission" date="2015-02" db="EMBL/GenBank/DDBJ databases">
        <title>EST analysis of Haliotis madaka.</title>
        <authorList>
            <person name="Lee J."/>
        </authorList>
    </citation>
    <scope>NUCLEOTIDE SEQUENCE</scope>
</reference>
<dbReference type="EC" id="1.20.4.2" evidence="3"/>
<comment type="function">
    <text evidence="3">Exhibits glutathione-dependent thiol transferase activity. Has high dehydroascorbate reductase activity and may contribute to the recycling of ascorbic acid. Participates in the biotransformation of inorganic arsenic and reduces monomethylarsonic acid (MMA).</text>
</comment>
<dbReference type="EMBL" id="KP734113">
    <property type="protein sequence ID" value="ALU63761.1"/>
    <property type="molecule type" value="mRNA"/>
</dbReference>
<name>A0A1R7T0A2_HALMK</name>
<dbReference type="Pfam" id="PF13417">
    <property type="entry name" value="GST_N_3"/>
    <property type="match status" value="1"/>
</dbReference>
<dbReference type="PROSITE" id="PS50405">
    <property type="entry name" value="GST_CTER"/>
    <property type="match status" value="1"/>
</dbReference>
<evidence type="ECO:0000313" key="6">
    <source>
        <dbReference type="EMBL" id="ALU63761.1"/>
    </source>
</evidence>
<dbReference type="InterPro" id="IPR004045">
    <property type="entry name" value="Glutathione_S-Trfase_N"/>
</dbReference>
<evidence type="ECO:0000259" key="5">
    <source>
        <dbReference type="PROSITE" id="PS50405"/>
    </source>
</evidence>
<dbReference type="InterPro" id="IPR050983">
    <property type="entry name" value="GST_Omega/HSP26"/>
</dbReference>
<dbReference type="EC" id="2.5.1.18" evidence="3"/>
<sequence>MTEKSYTTTSAFPALTPGKLRIYSMRFCPYAERTRLVLEHKNIEHETVNIDLKQKPSWFWDRNPNGTVPILEKDDKVLYESLVCSDYIDEVYPNNKLTPSDPYRSARDRLIVELFSKAVTLFYKIAYGKDVPKDAIKGFHDALDPVEKALAERGTPFFGGGSVQMIDFSIWPHVERFDAMAQLVKEARVTADRYPKLTKWIENMGKVPAVQKCRWDTPAHVHFIETAKAGKPDFDVGL</sequence>
<comment type="catalytic activity">
    <reaction evidence="3">
        <text>L-dehydroascorbate + 2 glutathione = glutathione disulfide + L-ascorbate</text>
        <dbReference type="Rhea" id="RHEA:24424"/>
        <dbReference type="ChEBI" id="CHEBI:38290"/>
        <dbReference type="ChEBI" id="CHEBI:57925"/>
        <dbReference type="ChEBI" id="CHEBI:58297"/>
        <dbReference type="ChEBI" id="CHEBI:58539"/>
        <dbReference type="EC" id="1.8.5.1"/>
    </reaction>
</comment>
<feature type="domain" description="GST C-terminal" evidence="5">
    <location>
        <begin position="101"/>
        <end position="234"/>
    </location>
</feature>
<organism evidence="6">
    <name type="scientific">Haliotis madaka</name>
    <name type="common">Giant abalone</name>
    <name type="synonym">Nordotis madaka</name>
    <dbReference type="NCBI Taxonomy" id="81897"/>
    <lineage>
        <taxon>Eukaryota</taxon>
        <taxon>Metazoa</taxon>
        <taxon>Spiralia</taxon>
        <taxon>Lophotrochozoa</taxon>
        <taxon>Mollusca</taxon>
        <taxon>Gastropoda</taxon>
        <taxon>Vetigastropoda</taxon>
        <taxon>Lepetellida</taxon>
        <taxon>Haliotoidea</taxon>
        <taxon>Haliotidae</taxon>
        <taxon>Haliotis</taxon>
    </lineage>
</organism>
<dbReference type="InterPro" id="IPR010987">
    <property type="entry name" value="Glutathione-S-Trfase_C-like"/>
</dbReference>
<dbReference type="EC" id="1.8.5.1" evidence="3"/>
<dbReference type="PANTHER" id="PTHR43968:SF6">
    <property type="entry name" value="GLUTATHIONE S-TRANSFERASE OMEGA"/>
    <property type="match status" value="1"/>
</dbReference>
<dbReference type="PROSITE" id="PS50404">
    <property type="entry name" value="GST_NTER"/>
    <property type="match status" value="1"/>
</dbReference>
<dbReference type="FunFam" id="1.20.1050.10:FF:000009">
    <property type="entry name" value="Glutathione S-transferase omega-1"/>
    <property type="match status" value="1"/>
</dbReference>
<dbReference type="SFLD" id="SFLDG00358">
    <property type="entry name" value="Main_(cytGST)"/>
    <property type="match status" value="1"/>
</dbReference>
<dbReference type="InterPro" id="IPR036249">
    <property type="entry name" value="Thioredoxin-like_sf"/>
</dbReference>
<comment type="catalytic activity">
    <reaction evidence="3">
        <text>methylarsonate + 2 glutathione + H(+) = methylarsonous acid + glutathione disulfide + H2O</text>
        <dbReference type="Rhea" id="RHEA:15969"/>
        <dbReference type="ChEBI" id="CHEBI:15377"/>
        <dbReference type="ChEBI" id="CHEBI:15378"/>
        <dbReference type="ChEBI" id="CHEBI:17826"/>
        <dbReference type="ChEBI" id="CHEBI:33409"/>
        <dbReference type="ChEBI" id="CHEBI:57925"/>
        <dbReference type="ChEBI" id="CHEBI:58297"/>
        <dbReference type="EC" id="1.20.4.2"/>
    </reaction>
</comment>
<dbReference type="SFLD" id="SFLDS00019">
    <property type="entry name" value="Glutathione_Transferase_(cytos"/>
    <property type="match status" value="1"/>
</dbReference>
<evidence type="ECO:0000259" key="4">
    <source>
        <dbReference type="PROSITE" id="PS50404"/>
    </source>
</evidence>
<dbReference type="GO" id="GO:0050610">
    <property type="term" value="F:methylarsonate reductase activity"/>
    <property type="evidence" value="ECO:0007669"/>
    <property type="project" value="UniProtKB-UniRule"/>
</dbReference>
<dbReference type="PANTHER" id="PTHR43968">
    <property type="match status" value="1"/>
</dbReference>
<dbReference type="GO" id="GO:0006749">
    <property type="term" value="P:glutathione metabolic process"/>
    <property type="evidence" value="ECO:0007669"/>
    <property type="project" value="UniProtKB-UniRule"/>
</dbReference>